<evidence type="ECO:0000313" key="6">
    <source>
        <dbReference type="Proteomes" id="UP000250443"/>
    </source>
</evidence>
<keyword evidence="7" id="KW-1185">Reference proteome</keyword>
<dbReference type="RefSeq" id="WP_010798570.1">
    <property type="nucleotide sequence ID" value="NZ_CP044085.1"/>
</dbReference>
<dbReference type="Gene3D" id="3.40.630.30">
    <property type="match status" value="1"/>
</dbReference>
<dbReference type="EMBL" id="JADMCD010000012">
    <property type="protein sequence ID" value="MBF8642812.1"/>
    <property type="molecule type" value="Genomic_DNA"/>
</dbReference>
<sequence>MFHIRKANRADTADTWTVRCEAIRHQCPSSYSDEQIRIWTSGTFTQSYENDVEDHFHVLVSDERIIGTGMVDLTSGKIDAIFVLPHYMGQGAARQMLEHLETLAVQADLDYLHLDATLNAAPFYRKCGFVGEKVSTYHSPRGLTLDCIPMYKMLRPTGDIPR</sequence>
<gene>
    <name evidence="4" type="ORF">IRZ65_19260</name>
    <name evidence="5" type="ORF">NCTC11842_05268</name>
</gene>
<dbReference type="InterPro" id="IPR050832">
    <property type="entry name" value="Bact_Acetyltransf"/>
</dbReference>
<evidence type="ECO:0000256" key="2">
    <source>
        <dbReference type="ARBA" id="ARBA00023315"/>
    </source>
</evidence>
<dbReference type="PANTHER" id="PTHR43877:SF2">
    <property type="entry name" value="AMINOALKYLPHOSPHONATE N-ACETYLTRANSFERASE-RELATED"/>
    <property type="match status" value="1"/>
</dbReference>
<evidence type="ECO:0000313" key="4">
    <source>
        <dbReference type="EMBL" id="MBF8642812.1"/>
    </source>
</evidence>
<dbReference type="PROSITE" id="PS51186">
    <property type="entry name" value="GNAT"/>
    <property type="match status" value="1"/>
</dbReference>
<dbReference type="Proteomes" id="UP000250443">
    <property type="component" value="Unassembled WGS sequence"/>
</dbReference>
<evidence type="ECO:0000313" key="7">
    <source>
        <dbReference type="Proteomes" id="UP000626180"/>
    </source>
</evidence>
<proteinExistence type="predicted"/>
<dbReference type="InterPro" id="IPR016181">
    <property type="entry name" value="Acyl_CoA_acyltransferase"/>
</dbReference>
<feature type="domain" description="N-acetyltransferase" evidence="3">
    <location>
        <begin position="2"/>
        <end position="155"/>
    </location>
</feature>
<evidence type="ECO:0000256" key="1">
    <source>
        <dbReference type="ARBA" id="ARBA00022679"/>
    </source>
</evidence>
<dbReference type="Proteomes" id="UP000626180">
    <property type="component" value="Unassembled WGS sequence"/>
</dbReference>
<keyword evidence="1 5" id="KW-0808">Transferase</keyword>
<evidence type="ECO:0000259" key="3">
    <source>
        <dbReference type="PROSITE" id="PS51186"/>
    </source>
</evidence>
<dbReference type="SUPFAM" id="SSF55729">
    <property type="entry name" value="Acyl-CoA N-acyltransferases (Nat)"/>
    <property type="match status" value="1"/>
</dbReference>
<reference evidence="5 6" key="1">
    <citation type="submission" date="2018-06" db="EMBL/GenBank/DDBJ databases">
        <authorList>
            <consortium name="Pathogen Informatics"/>
            <person name="Doyle S."/>
        </authorList>
    </citation>
    <scope>NUCLEOTIDE SEQUENCE [LARGE SCALE GENOMIC DNA]</scope>
    <source>
        <strain evidence="5 6">NCTC11842</strain>
    </source>
</reference>
<dbReference type="EMBL" id="UAUF01000014">
    <property type="protein sequence ID" value="SPZ13524.1"/>
    <property type="molecule type" value="Genomic_DNA"/>
</dbReference>
<dbReference type="CDD" id="cd04301">
    <property type="entry name" value="NAT_SF"/>
    <property type="match status" value="1"/>
</dbReference>
<organism evidence="5 6">
    <name type="scientific">Pseudomonas luteola</name>
    <dbReference type="NCBI Taxonomy" id="47886"/>
    <lineage>
        <taxon>Bacteria</taxon>
        <taxon>Pseudomonadati</taxon>
        <taxon>Pseudomonadota</taxon>
        <taxon>Gammaproteobacteria</taxon>
        <taxon>Pseudomonadales</taxon>
        <taxon>Pseudomonadaceae</taxon>
        <taxon>Pseudomonas</taxon>
    </lineage>
</organism>
<dbReference type="AlphaFoldDB" id="A0A2X2D2I0"/>
<name>A0A2X2D2I0_PSELU</name>
<accession>A0A2X2D2I0</accession>
<reference evidence="4 7" key="2">
    <citation type="submission" date="2020-10" db="EMBL/GenBank/DDBJ databases">
        <title>Genome sequences of Pseudomonas isolates.</title>
        <authorList>
            <person name="Wessels L."/>
            <person name="Reich F."/>
            <person name="Hammerl J."/>
        </authorList>
    </citation>
    <scope>NUCLEOTIDE SEQUENCE [LARGE SCALE GENOMIC DNA]</scope>
    <source>
        <strain evidence="4 7">20-MO00624-0</strain>
    </source>
</reference>
<dbReference type="GeneID" id="300267369"/>
<protein>
    <submittedName>
        <fullName evidence="5">Acetyltransferase, GNAT family</fullName>
    </submittedName>
    <submittedName>
        <fullName evidence="4">GNAT family N-acetyltransferase</fullName>
    </submittedName>
</protein>
<evidence type="ECO:0000313" key="5">
    <source>
        <dbReference type="EMBL" id="SPZ13524.1"/>
    </source>
</evidence>
<dbReference type="Pfam" id="PF13673">
    <property type="entry name" value="Acetyltransf_10"/>
    <property type="match status" value="1"/>
</dbReference>
<dbReference type="InterPro" id="IPR000182">
    <property type="entry name" value="GNAT_dom"/>
</dbReference>
<keyword evidence="2" id="KW-0012">Acyltransferase</keyword>
<dbReference type="PANTHER" id="PTHR43877">
    <property type="entry name" value="AMINOALKYLPHOSPHONATE N-ACETYLTRANSFERASE-RELATED-RELATED"/>
    <property type="match status" value="1"/>
</dbReference>
<dbReference type="GO" id="GO:0016747">
    <property type="term" value="F:acyltransferase activity, transferring groups other than amino-acyl groups"/>
    <property type="evidence" value="ECO:0007669"/>
    <property type="project" value="InterPro"/>
</dbReference>